<reference evidence="1 2" key="1">
    <citation type="submission" date="2019-03" db="EMBL/GenBank/DDBJ databases">
        <title>Genomic Encyclopedia of Type Strains, Phase IV (KMG-IV): sequencing the most valuable type-strain genomes for metagenomic binning, comparative biology and taxonomic classification.</title>
        <authorList>
            <person name="Goeker M."/>
        </authorList>
    </citation>
    <scope>NUCLEOTIDE SEQUENCE [LARGE SCALE GENOMIC DNA]</scope>
    <source>
        <strain evidence="1 2">DSM 25964</strain>
    </source>
</reference>
<dbReference type="Proteomes" id="UP000295066">
    <property type="component" value="Unassembled WGS sequence"/>
</dbReference>
<proteinExistence type="predicted"/>
<dbReference type="InterPro" id="IPR036663">
    <property type="entry name" value="Fumarylacetoacetase_C_sf"/>
</dbReference>
<dbReference type="GO" id="GO:0003824">
    <property type="term" value="F:catalytic activity"/>
    <property type="evidence" value="ECO:0007669"/>
    <property type="project" value="InterPro"/>
</dbReference>
<evidence type="ECO:0000313" key="1">
    <source>
        <dbReference type="EMBL" id="TDY65005.1"/>
    </source>
</evidence>
<dbReference type="EMBL" id="SORI01000001">
    <property type="protein sequence ID" value="TDY65005.1"/>
    <property type="molecule type" value="Genomic_DNA"/>
</dbReference>
<keyword evidence="2" id="KW-1185">Reference proteome</keyword>
<dbReference type="AlphaFoldDB" id="A0A4R8MLX2"/>
<name>A0A4R8MLX2_9BACT</name>
<accession>A0A4R8MLX2</accession>
<dbReference type="InterPro" id="IPR021269">
    <property type="entry name" value="DUF2848"/>
</dbReference>
<dbReference type="OrthoDB" id="9792678at2"/>
<protein>
    <submittedName>
        <fullName evidence="1">Uncharacterized protein DUF2848</fullName>
    </submittedName>
</protein>
<dbReference type="Pfam" id="PF11010">
    <property type="entry name" value="DUF2848"/>
    <property type="match status" value="1"/>
</dbReference>
<evidence type="ECO:0000313" key="2">
    <source>
        <dbReference type="Proteomes" id="UP000295066"/>
    </source>
</evidence>
<comment type="caution">
    <text evidence="1">The sequence shown here is derived from an EMBL/GenBank/DDBJ whole genome shotgun (WGS) entry which is preliminary data.</text>
</comment>
<dbReference type="SUPFAM" id="SSF56529">
    <property type="entry name" value="FAH"/>
    <property type="match status" value="1"/>
</dbReference>
<gene>
    <name evidence="1" type="ORF">C8D99_101151</name>
</gene>
<sequence>MRMKSAVLRKDGVSGEVLLSWDACVAAGYTGRDQAGVLAHVEELRKIGVPAPEKVPSMYWVEPERVSNTGLLWVVGEFSSGEGEVFLARDERGNLCVTVASDHTDRALETVSVAKAKQACSKVIGSLFWRVDEVRGHWDSIELRTWNDGKLYQEGTLGKMLPPEKLFELAREDAPAGTGRLALFSGTLPVLGEGIVYGTRYVLSLKDPVLGREIRHEYSVRVLPDRN</sequence>
<organism evidence="1 2">
    <name type="scientific">Aminivibrio pyruvatiphilus</name>
    <dbReference type="NCBI Taxonomy" id="1005740"/>
    <lineage>
        <taxon>Bacteria</taxon>
        <taxon>Thermotogati</taxon>
        <taxon>Synergistota</taxon>
        <taxon>Synergistia</taxon>
        <taxon>Synergistales</taxon>
        <taxon>Aminobacteriaceae</taxon>
        <taxon>Aminivibrio</taxon>
    </lineage>
</organism>